<accession>A0A174PNG3</accession>
<proteinExistence type="predicted"/>
<reference evidence="2 3" key="1">
    <citation type="submission" date="2015-09" db="EMBL/GenBank/DDBJ databases">
        <authorList>
            <consortium name="Pathogen Informatics"/>
        </authorList>
    </citation>
    <scope>NUCLEOTIDE SEQUENCE [LARGE SCALE GENOMIC DNA]</scope>
    <source>
        <strain evidence="2 3">2789STDY5834957</strain>
    </source>
</reference>
<name>A0A174PNG3_9FIRM</name>
<dbReference type="AlphaFoldDB" id="A0A174PNG3"/>
<evidence type="ECO:0000313" key="2">
    <source>
        <dbReference type="EMBL" id="CUP61121.1"/>
    </source>
</evidence>
<gene>
    <name evidence="2" type="ORF">ERS852569_00166</name>
</gene>
<protein>
    <submittedName>
        <fullName evidence="2">Uncharacterized protein</fullName>
    </submittedName>
</protein>
<dbReference type="RefSeq" id="WP_155513370.1">
    <property type="nucleotide sequence ID" value="NZ_CZBP01000001.1"/>
</dbReference>
<dbReference type="EMBL" id="CZBP01000001">
    <property type="protein sequence ID" value="CUP61121.1"/>
    <property type="molecule type" value="Genomic_DNA"/>
</dbReference>
<sequence>MFEEMKEELRDILDVPEGEALLPELAKTVACSAVIGGGFMAIYVLFAILL</sequence>
<keyword evidence="1" id="KW-1133">Transmembrane helix</keyword>
<evidence type="ECO:0000313" key="3">
    <source>
        <dbReference type="Proteomes" id="UP000095762"/>
    </source>
</evidence>
<feature type="transmembrane region" description="Helical" evidence="1">
    <location>
        <begin position="25"/>
        <end position="49"/>
    </location>
</feature>
<organism evidence="2 3">
    <name type="scientific">Blautia obeum</name>
    <dbReference type="NCBI Taxonomy" id="40520"/>
    <lineage>
        <taxon>Bacteria</taxon>
        <taxon>Bacillati</taxon>
        <taxon>Bacillota</taxon>
        <taxon>Clostridia</taxon>
        <taxon>Lachnospirales</taxon>
        <taxon>Lachnospiraceae</taxon>
        <taxon>Blautia</taxon>
    </lineage>
</organism>
<keyword evidence="1" id="KW-0472">Membrane</keyword>
<dbReference type="Proteomes" id="UP000095762">
    <property type="component" value="Unassembled WGS sequence"/>
</dbReference>
<evidence type="ECO:0000256" key="1">
    <source>
        <dbReference type="SAM" id="Phobius"/>
    </source>
</evidence>
<keyword evidence="1" id="KW-0812">Transmembrane</keyword>